<protein>
    <submittedName>
        <fullName evidence="1">Uncharacterized protein</fullName>
    </submittedName>
</protein>
<dbReference type="AlphaFoldDB" id="A0A0B7C659"/>
<organism evidence="1">
    <name type="scientific">Arion vulgaris</name>
    <dbReference type="NCBI Taxonomy" id="1028688"/>
    <lineage>
        <taxon>Eukaryota</taxon>
        <taxon>Metazoa</taxon>
        <taxon>Spiralia</taxon>
        <taxon>Lophotrochozoa</taxon>
        <taxon>Mollusca</taxon>
        <taxon>Gastropoda</taxon>
        <taxon>Heterobranchia</taxon>
        <taxon>Euthyneura</taxon>
        <taxon>Panpulmonata</taxon>
        <taxon>Eupulmonata</taxon>
        <taxon>Stylommatophora</taxon>
        <taxon>Helicina</taxon>
        <taxon>Arionoidea</taxon>
        <taxon>Arionidae</taxon>
        <taxon>Arion</taxon>
    </lineage>
</organism>
<feature type="non-terminal residue" evidence="1">
    <location>
        <position position="1"/>
    </location>
</feature>
<gene>
    <name evidence="1" type="primary">ORF222854</name>
</gene>
<sequence>VIIFLFLLPDSTKLSPNLFKFYKMPCSSQCHYSLLIFVGPGNTWMGATTLR</sequence>
<name>A0A0B7C659_9EUPU</name>
<reference evidence="1" key="1">
    <citation type="submission" date="2014-12" db="EMBL/GenBank/DDBJ databases">
        <title>Insight into the proteome of Arion vulgaris.</title>
        <authorList>
            <person name="Aradska J."/>
            <person name="Bulat T."/>
            <person name="Smidak R."/>
            <person name="Sarate P."/>
            <person name="Gangsoo J."/>
            <person name="Sialana F."/>
            <person name="Bilban M."/>
            <person name="Lubec G."/>
        </authorList>
    </citation>
    <scope>NUCLEOTIDE SEQUENCE</scope>
    <source>
        <tissue evidence="1">Skin</tissue>
    </source>
</reference>
<evidence type="ECO:0000313" key="1">
    <source>
        <dbReference type="EMBL" id="CEL00101.1"/>
    </source>
</evidence>
<proteinExistence type="predicted"/>
<dbReference type="EMBL" id="HACG01053230">
    <property type="protein sequence ID" value="CEL00101.1"/>
    <property type="molecule type" value="Transcribed_RNA"/>
</dbReference>
<accession>A0A0B7C659</accession>